<accession>A0AAV4I786</accession>
<reference evidence="7 8" key="1">
    <citation type="journal article" date="2021" name="Elife">
        <title>Chloroplast acquisition without the gene transfer in kleptoplastic sea slugs, Plakobranchus ocellatus.</title>
        <authorList>
            <person name="Maeda T."/>
            <person name="Takahashi S."/>
            <person name="Yoshida T."/>
            <person name="Shimamura S."/>
            <person name="Takaki Y."/>
            <person name="Nagai Y."/>
            <person name="Toyoda A."/>
            <person name="Suzuki Y."/>
            <person name="Arimoto A."/>
            <person name="Ishii H."/>
            <person name="Satoh N."/>
            <person name="Nishiyama T."/>
            <person name="Hasebe M."/>
            <person name="Maruyama T."/>
            <person name="Minagawa J."/>
            <person name="Obokata J."/>
            <person name="Shigenobu S."/>
        </authorList>
    </citation>
    <scope>NUCLEOTIDE SEQUENCE [LARGE SCALE GENOMIC DNA]</scope>
</reference>
<proteinExistence type="inferred from homology"/>
<keyword evidence="2" id="KW-0963">Cytoplasm</keyword>
<dbReference type="InterPro" id="IPR033590">
    <property type="entry name" value="PPP1R35"/>
</dbReference>
<evidence type="ECO:0000313" key="7">
    <source>
        <dbReference type="EMBL" id="GFS04521.1"/>
    </source>
</evidence>
<dbReference type="AlphaFoldDB" id="A0AAV4I786"/>
<feature type="region of interest" description="Disordered" evidence="5">
    <location>
        <begin position="279"/>
        <end position="305"/>
    </location>
</feature>
<feature type="region of interest" description="Disordered" evidence="5">
    <location>
        <begin position="537"/>
        <end position="558"/>
    </location>
</feature>
<feature type="domain" description="Protein phosphatase 1 regulatory subunit 35 C-terminal" evidence="6">
    <location>
        <begin position="457"/>
        <end position="600"/>
    </location>
</feature>
<dbReference type="EMBL" id="BMAT01013036">
    <property type="protein sequence ID" value="GFS04521.1"/>
    <property type="molecule type" value="Genomic_DNA"/>
</dbReference>
<dbReference type="PANTHER" id="PTHR28625">
    <property type="entry name" value="PROTEIN PHOSPHATASE 1 REGULATORY SUBUNIT 35"/>
    <property type="match status" value="1"/>
</dbReference>
<comment type="subcellular location">
    <subcellularLocation>
        <location evidence="1">Cytoplasm</location>
        <location evidence="1">Cytoskeleton</location>
        <location evidence="1">Microtubule organizing center</location>
        <location evidence="1">Centrosome</location>
        <location evidence="1">Centriole</location>
    </subcellularLocation>
</comment>
<evidence type="ECO:0000256" key="3">
    <source>
        <dbReference type="ARBA" id="ARBA00023212"/>
    </source>
</evidence>
<evidence type="ECO:0000256" key="1">
    <source>
        <dbReference type="ARBA" id="ARBA00004114"/>
    </source>
</evidence>
<keyword evidence="8" id="KW-1185">Reference proteome</keyword>
<dbReference type="GO" id="GO:1903724">
    <property type="term" value="P:positive regulation of centriole elongation"/>
    <property type="evidence" value="ECO:0007669"/>
    <property type="project" value="TreeGrafter"/>
</dbReference>
<dbReference type="Proteomes" id="UP000762676">
    <property type="component" value="Unassembled WGS sequence"/>
</dbReference>
<sequence>MPSSGKLGAVSDYEHLKNHHLLQNSRQFFQGDDSADSDFLPLKPSKSTDNTKNALSLGKAAEARDSNTNNAAAGVVRVKNKIGLTQMLDDFGQLQALNKVPVPTAWSPSIKHAPNPALLVTPEKNVRLSNSSSNTGKENLIDLQTSSRVPVPVAWSPGMVLKPNPALMVTPDKETEKKTNASVTDTVRWKGTVAEDFLTTRNKEKPTVRFDLPSASSGEETLDASQEFFAADAFKSPITLKGCELEDSIEPASPPWKAFSPQKAYDPNAYSDESALEDSIQSPSGTAKYHSQHTNTAKKSLDIDESTSDRLADKLQELLMSSVNTTQPLATLSQQLVGLNEPESQTLDITSKADSPPSKKVMSAACMPHRLKPKKADNTYKQMTKNKIALQGRLVAGPEFLRTPPSAYEPKPAELPQPQVLREWASSPEKNNYSFPFESEAGAGGGDLVSEHTFARPEYNSTLHVRSELDELCKREIDVEKAVATALTKSESKRTELSEKASIYTNRMSDQFGNLVNLDPSVENLCSRAVRMRTSKVRAKKVPSAAAKPSKSTHTPPDLMEFLPPDLQRESPAFSLPGIKKITSGLQGAPQEIAFDLYKHNRVWQGISDY</sequence>
<evidence type="ECO:0000259" key="6">
    <source>
        <dbReference type="Pfam" id="PF15503"/>
    </source>
</evidence>
<comment type="similarity">
    <text evidence="4">Belongs to the PPP1R35 family.</text>
</comment>
<keyword evidence="3" id="KW-0206">Cytoskeleton</keyword>
<comment type="caution">
    <text evidence="7">The sequence shown here is derived from an EMBL/GenBank/DDBJ whole genome shotgun (WGS) entry which is preliminary data.</text>
</comment>
<feature type="compositionally biased region" description="Low complexity" evidence="5">
    <location>
        <begin position="542"/>
        <end position="552"/>
    </location>
</feature>
<dbReference type="PANTHER" id="PTHR28625:SF1">
    <property type="entry name" value="PROTEIN PHOSPHATASE 1 REGULATORY SUBUNIT 35"/>
    <property type="match status" value="1"/>
</dbReference>
<dbReference type="InterPro" id="IPR029135">
    <property type="entry name" value="PPP1R35_C"/>
</dbReference>
<name>A0AAV4I786_9GAST</name>
<protein>
    <submittedName>
        <fullName evidence="7">Phosphatase 1, regulatory subunit 35</fullName>
    </submittedName>
</protein>
<evidence type="ECO:0000256" key="4">
    <source>
        <dbReference type="ARBA" id="ARBA00029452"/>
    </source>
</evidence>
<gene>
    <name evidence="7" type="ORF">ElyMa_006496600</name>
</gene>
<evidence type="ECO:0000313" key="8">
    <source>
        <dbReference type="Proteomes" id="UP000762676"/>
    </source>
</evidence>
<dbReference type="GO" id="GO:0019902">
    <property type="term" value="F:phosphatase binding"/>
    <property type="evidence" value="ECO:0007669"/>
    <property type="project" value="InterPro"/>
</dbReference>
<dbReference type="Pfam" id="PF15503">
    <property type="entry name" value="PPP1R35_C"/>
    <property type="match status" value="1"/>
</dbReference>
<evidence type="ECO:0000256" key="5">
    <source>
        <dbReference type="SAM" id="MobiDB-lite"/>
    </source>
</evidence>
<dbReference type="GO" id="GO:0005814">
    <property type="term" value="C:centriole"/>
    <property type="evidence" value="ECO:0007669"/>
    <property type="project" value="UniProtKB-SubCell"/>
</dbReference>
<dbReference type="GO" id="GO:0045724">
    <property type="term" value="P:positive regulation of cilium assembly"/>
    <property type="evidence" value="ECO:0007669"/>
    <property type="project" value="TreeGrafter"/>
</dbReference>
<organism evidence="7 8">
    <name type="scientific">Elysia marginata</name>
    <dbReference type="NCBI Taxonomy" id="1093978"/>
    <lineage>
        <taxon>Eukaryota</taxon>
        <taxon>Metazoa</taxon>
        <taxon>Spiralia</taxon>
        <taxon>Lophotrochozoa</taxon>
        <taxon>Mollusca</taxon>
        <taxon>Gastropoda</taxon>
        <taxon>Heterobranchia</taxon>
        <taxon>Euthyneura</taxon>
        <taxon>Panpulmonata</taxon>
        <taxon>Sacoglossa</taxon>
        <taxon>Placobranchoidea</taxon>
        <taxon>Plakobranchidae</taxon>
        <taxon>Elysia</taxon>
    </lineage>
</organism>
<evidence type="ECO:0000256" key="2">
    <source>
        <dbReference type="ARBA" id="ARBA00022490"/>
    </source>
</evidence>